<keyword evidence="1" id="KW-0812">Transmembrane</keyword>
<feature type="transmembrane region" description="Helical" evidence="1">
    <location>
        <begin position="209"/>
        <end position="228"/>
    </location>
</feature>
<keyword evidence="4" id="KW-1185">Reference proteome</keyword>
<dbReference type="OrthoDB" id="9813524at2"/>
<dbReference type="AlphaFoldDB" id="A0A1H7ZZ37"/>
<name>A0A1H7ZZ37_9RHOB</name>
<dbReference type="Proteomes" id="UP000198761">
    <property type="component" value="Unassembled WGS sequence"/>
</dbReference>
<evidence type="ECO:0000259" key="2">
    <source>
        <dbReference type="SMART" id="SM00014"/>
    </source>
</evidence>
<feature type="transmembrane region" description="Helical" evidence="1">
    <location>
        <begin position="178"/>
        <end position="197"/>
    </location>
</feature>
<organism evidence="3 4">
    <name type="scientific">Gemmobacter aquatilis</name>
    <dbReference type="NCBI Taxonomy" id="933059"/>
    <lineage>
        <taxon>Bacteria</taxon>
        <taxon>Pseudomonadati</taxon>
        <taxon>Pseudomonadota</taxon>
        <taxon>Alphaproteobacteria</taxon>
        <taxon>Rhodobacterales</taxon>
        <taxon>Paracoccaceae</taxon>
        <taxon>Gemmobacter</taxon>
    </lineage>
</organism>
<dbReference type="STRING" id="933059.SAMN04488103_101704"/>
<dbReference type="RefSeq" id="WP_091296756.1">
    <property type="nucleotide sequence ID" value="NZ_FOCE01000001.1"/>
</dbReference>
<evidence type="ECO:0000313" key="4">
    <source>
        <dbReference type="Proteomes" id="UP000198761"/>
    </source>
</evidence>
<dbReference type="SMART" id="SM00014">
    <property type="entry name" value="acidPPc"/>
    <property type="match status" value="1"/>
</dbReference>
<sequence>MKDPLYTRLLIVALVLLLGVFALFAAAPSLDLAISRAFTDAEGRFWLTLTPAPGAFNAALKKVLELLAYGVVLATLVMVILRRRPQSGLRNWLFLSGVFLVGPGLIVNLILKEHSGRARPANVIEFGGEKLFTPVLQFTDQCASNCSFSSGETALSSAVAFAVLVLLWPHLGWRGRLVGLLTGAGLIGVTLGLRIGLGRHFASDALTSVAISALVALGFYRLCGVAQARQSFTRAALMADLRALGARLRRRFSAT</sequence>
<keyword evidence="1" id="KW-0472">Membrane</keyword>
<evidence type="ECO:0000256" key="1">
    <source>
        <dbReference type="SAM" id="Phobius"/>
    </source>
</evidence>
<dbReference type="EMBL" id="FOCE01000001">
    <property type="protein sequence ID" value="SEM63715.1"/>
    <property type="molecule type" value="Genomic_DNA"/>
</dbReference>
<gene>
    <name evidence="3" type="ORF">SAMN04488103_101704</name>
</gene>
<protein>
    <submittedName>
        <fullName evidence="3">Membrane-associated enzyme, PAP2 (Acid phosphatase) superfamily</fullName>
    </submittedName>
</protein>
<evidence type="ECO:0000313" key="3">
    <source>
        <dbReference type="EMBL" id="SEM63715.1"/>
    </source>
</evidence>
<feature type="transmembrane region" description="Helical" evidence="1">
    <location>
        <begin position="63"/>
        <end position="81"/>
    </location>
</feature>
<dbReference type="SUPFAM" id="SSF48317">
    <property type="entry name" value="Acid phosphatase/Vanadium-dependent haloperoxidase"/>
    <property type="match status" value="1"/>
</dbReference>
<dbReference type="Gene3D" id="1.20.144.10">
    <property type="entry name" value="Phosphatidic acid phosphatase type 2/haloperoxidase"/>
    <property type="match status" value="1"/>
</dbReference>
<feature type="transmembrane region" description="Helical" evidence="1">
    <location>
        <begin position="154"/>
        <end position="171"/>
    </location>
</feature>
<dbReference type="InterPro" id="IPR000326">
    <property type="entry name" value="PAP2/HPO"/>
</dbReference>
<feature type="domain" description="Phosphatidic acid phosphatase type 2/haloperoxidase" evidence="2">
    <location>
        <begin position="91"/>
        <end position="220"/>
    </location>
</feature>
<accession>A0A1H7ZZ37</accession>
<reference evidence="3 4" key="1">
    <citation type="submission" date="2016-10" db="EMBL/GenBank/DDBJ databases">
        <authorList>
            <person name="de Groot N.N."/>
        </authorList>
    </citation>
    <scope>NUCLEOTIDE SEQUENCE [LARGE SCALE GENOMIC DNA]</scope>
    <source>
        <strain evidence="3 4">DSM 3857</strain>
    </source>
</reference>
<dbReference type="CDD" id="cd03396">
    <property type="entry name" value="PAP2_like_6"/>
    <property type="match status" value="1"/>
</dbReference>
<proteinExistence type="predicted"/>
<dbReference type="Pfam" id="PF01569">
    <property type="entry name" value="PAP2"/>
    <property type="match status" value="1"/>
</dbReference>
<keyword evidence="1" id="KW-1133">Transmembrane helix</keyword>
<feature type="transmembrane region" description="Helical" evidence="1">
    <location>
        <begin position="93"/>
        <end position="111"/>
    </location>
</feature>
<dbReference type="InterPro" id="IPR036938">
    <property type="entry name" value="PAP2/HPO_sf"/>
</dbReference>